<evidence type="ECO:0000256" key="10">
    <source>
        <dbReference type="SAM" id="MobiDB-lite"/>
    </source>
</evidence>
<organism evidence="12 13">
    <name type="scientific">Roseibium aggregatum</name>
    <dbReference type="NCBI Taxonomy" id="187304"/>
    <lineage>
        <taxon>Bacteria</taxon>
        <taxon>Pseudomonadati</taxon>
        <taxon>Pseudomonadota</taxon>
        <taxon>Alphaproteobacteria</taxon>
        <taxon>Hyphomicrobiales</taxon>
        <taxon>Stappiaceae</taxon>
        <taxon>Roseibium</taxon>
    </lineage>
</organism>
<dbReference type="InterPro" id="IPR018044">
    <property type="entry name" value="Peptidase_S11"/>
</dbReference>
<dbReference type="Gene3D" id="3.40.710.10">
    <property type="entry name" value="DD-peptidase/beta-lactamase superfamily"/>
    <property type="match status" value="1"/>
</dbReference>
<protein>
    <submittedName>
        <fullName evidence="12">D-alanyl-D-alanine carboxypeptidase</fullName>
    </submittedName>
</protein>
<dbReference type="GO" id="GO:0009252">
    <property type="term" value="P:peptidoglycan biosynthetic process"/>
    <property type="evidence" value="ECO:0007669"/>
    <property type="project" value="UniProtKB-KW"/>
</dbReference>
<evidence type="ECO:0000313" key="13">
    <source>
        <dbReference type="Proteomes" id="UP000598467"/>
    </source>
</evidence>
<dbReference type="Pfam" id="PF00768">
    <property type="entry name" value="Peptidase_S11"/>
    <property type="match status" value="1"/>
</dbReference>
<dbReference type="PANTHER" id="PTHR21581:SF6">
    <property type="entry name" value="TRAFFICKING PROTEIN PARTICLE COMPLEX SUBUNIT 12"/>
    <property type="match status" value="1"/>
</dbReference>
<keyword evidence="6" id="KW-0961">Cell wall biogenesis/degradation</keyword>
<evidence type="ECO:0000256" key="9">
    <source>
        <dbReference type="RuleBase" id="RU004016"/>
    </source>
</evidence>
<proteinExistence type="inferred from homology"/>
<keyword evidence="12" id="KW-0645">Protease</keyword>
<feature type="compositionally biased region" description="Acidic residues" evidence="10">
    <location>
        <begin position="382"/>
        <end position="394"/>
    </location>
</feature>
<dbReference type="GO" id="GO:0008360">
    <property type="term" value="P:regulation of cell shape"/>
    <property type="evidence" value="ECO:0007669"/>
    <property type="project" value="UniProtKB-KW"/>
</dbReference>
<evidence type="ECO:0000313" key="12">
    <source>
        <dbReference type="EMBL" id="MBD1546449.1"/>
    </source>
</evidence>
<dbReference type="Proteomes" id="UP000598467">
    <property type="component" value="Unassembled WGS sequence"/>
</dbReference>
<dbReference type="AlphaFoldDB" id="A0A926NW92"/>
<comment type="similarity">
    <text evidence="1 9">Belongs to the peptidase S11 family.</text>
</comment>
<feature type="active site" evidence="7">
    <location>
        <position position="99"/>
    </location>
</feature>
<evidence type="ECO:0000256" key="1">
    <source>
        <dbReference type="ARBA" id="ARBA00007164"/>
    </source>
</evidence>
<dbReference type="PRINTS" id="PR00725">
    <property type="entry name" value="DADACBPTASE1"/>
</dbReference>
<feature type="region of interest" description="Disordered" evidence="10">
    <location>
        <begin position="374"/>
        <end position="394"/>
    </location>
</feature>
<sequence>MALSATPLRAEIGTYILFDAKTGAVLDEHDATRKWYPASLTKMMTAYVTFKAIRDGKASLNSIVVQSANSIKEPPSKMGFKVGTQFTVDTALKIILIKSANDIAIALGEAIGGSEAAFIDMMNAEARRLGMNDTVFVNPNGLPDNRQITTARDLAILAQALRRDFPQAQNYYNHPGIKFGKKTLRSANREFLLRVRGANGMKTGYICNSGYNVAASVTRNGRTLIAIVLGAASGLERIAFTRDLMDKGFRKRSGRYTLKTLPRRGGNPPADHYCKRNEKPGAEGIMAQFDMQGGNSGIQVLSYTSPSKGRGPAIPGLRLGNGGKAEGTGGKVDDSVKLANGKIDWRKVMDRTIGPRRIAYAPIPIDLNVPNGATPPAASIADDTDTGSGEPDDELAVVPLPTPNPLRILEIKLKSAAKVAGPGAVAQKDFVKTETDAHMTASGSLFQKGTGIAVPAPKP</sequence>
<evidence type="ECO:0000256" key="8">
    <source>
        <dbReference type="PIRSR" id="PIRSR618044-2"/>
    </source>
</evidence>
<dbReference type="GO" id="GO:0009002">
    <property type="term" value="F:serine-type D-Ala-D-Ala carboxypeptidase activity"/>
    <property type="evidence" value="ECO:0007669"/>
    <property type="project" value="InterPro"/>
</dbReference>
<evidence type="ECO:0000256" key="3">
    <source>
        <dbReference type="ARBA" id="ARBA00022801"/>
    </source>
</evidence>
<keyword evidence="4" id="KW-0133">Cell shape</keyword>
<evidence type="ECO:0000256" key="7">
    <source>
        <dbReference type="PIRSR" id="PIRSR618044-1"/>
    </source>
</evidence>
<accession>A0A926NW92</accession>
<keyword evidence="5" id="KW-0573">Peptidoglycan synthesis</keyword>
<evidence type="ECO:0000256" key="2">
    <source>
        <dbReference type="ARBA" id="ARBA00022729"/>
    </source>
</evidence>
<feature type="active site" description="Acyl-ester intermediate" evidence="7">
    <location>
        <position position="39"/>
    </location>
</feature>
<dbReference type="GO" id="GO:0006508">
    <property type="term" value="P:proteolysis"/>
    <property type="evidence" value="ECO:0007669"/>
    <property type="project" value="InterPro"/>
</dbReference>
<evidence type="ECO:0000256" key="6">
    <source>
        <dbReference type="ARBA" id="ARBA00023316"/>
    </source>
</evidence>
<dbReference type="SUPFAM" id="SSF56601">
    <property type="entry name" value="beta-lactamase/transpeptidase-like"/>
    <property type="match status" value="1"/>
</dbReference>
<evidence type="ECO:0000256" key="5">
    <source>
        <dbReference type="ARBA" id="ARBA00022984"/>
    </source>
</evidence>
<evidence type="ECO:0000259" key="11">
    <source>
        <dbReference type="Pfam" id="PF00768"/>
    </source>
</evidence>
<gene>
    <name evidence="12" type="ORF">HK439_09260</name>
</gene>
<keyword evidence="2" id="KW-0732">Signal</keyword>
<feature type="domain" description="Peptidase S11 D-alanyl-D-alanine carboxypeptidase A N-terminal" evidence="11">
    <location>
        <begin position="8"/>
        <end position="232"/>
    </location>
</feature>
<feature type="active site" description="Proton acceptor" evidence="7">
    <location>
        <position position="42"/>
    </location>
</feature>
<dbReference type="EMBL" id="JABFCZ010000009">
    <property type="protein sequence ID" value="MBD1546449.1"/>
    <property type="molecule type" value="Genomic_DNA"/>
</dbReference>
<dbReference type="GO" id="GO:0071555">
    <property type="term" value="P:cell wall organization"/>
    <property type="evidence" value="ECO:0007669"/>
    <property type="project" value="UniProtKB-KW"/>
</dbReference>
<keyword evidence="12" id="KW-0121">Carboxypeptidase</keyword>
<comment type="caution">
    <text evidence="12">The sequence shown here is derived from an EMBL/GenBank/DDBJ whole genome shotgun (WGS) entry which is preliminary data.</text>
</comment>
<reference evidence="12" key="1">
    <citation type="submission" date="2020-05" db="EMBL/GenBank/DDBJ databases">
        <title>Identification of trans-AT polyketide cluster in two marine bacteria, producers of a novel glutaramide-containing polyketide sesbanimide D and analogs.</title>
        <authorList>
            <person name="Kacar D."/>
            <person name="Rodriguez P."/>
            <person name="Canedo L."/>
            <person name="Gonzalez E."/>
            <person name="Galan B."/>
            <person name="De La Calle F."/>
            <person name="Garcia J.L."/>
        </authorList>
    </citation>
    <scope>NUCLEOTIDE SEQUENCE</scope>
    <source>
        <strain evidence="12">PHM038</strain>
    </source>
</reference>
<evidence type="ECO:0000256" key="4">
    <source>
        <dbReference type="ARBA" id="ARBA00022960"/>
    </source>
</evidence>
<dbReference type="InterPro" id="IPR001967">
    <property type="entry name" value="Peptidase_S11_N"/>
</dbReference>
<feature type="binding site" evidence="8">
    <location>
        <position position="202"/>
    </location>
    <ligand>
        <name>substrate</name>
    </ligand>
</feature>
<keyword evidence="3" id="KW-0378">Hydrolase</keyword>
<dbReference type="InterPro" id="IPR012338">
    <property type="entry name" value="Beta-lactam/transpept-like"/>
</dbReference>
<dbReference type="PANTHER" id="PTHR21581">
    <property type="entry name" value="D-ALANYL-D-ALANINE CARBOXYPEPTIDASE"/>
    <property type="match status" value="1"/>
</dbReference>
<name>A0A926NW92_9HYPH</name>